<gene>
    <name evidence="1" type="ORF">HQN60_12750</name>
</gene>
<keyword evidence="2" id="KW-1185">Reference proteome</keyword>
<name>A0A6M8SQM6_9NEIS</name>
<evidence type="ECO:0000313" key="1">
    <source>
        <dbReference type="EMBL" id="QKJ67505.1"/>
    </source>
</evidence>
<dbReference type="EMBL" id="CP054143">
    <property type="protein sequence ID" value="QKJ67505.1"/>
    <property type="molecule type" value="Genomic_DNA"/>
</dbReference>
<protein>
    <recommendedName>
        <fullName evidence="3">Carrier domain-containing protein</fullName>
    </recommendedName>
</protein>
<dbReference type="RefSeq" id="WP_173534007.1">
    <property type="nucleotide sequence ID" value="NZ_CP054143.1"/>
</dbReference>
<proteinExistence type="predicted"/>
<dbReference type="InterPro" id="IPR036736">
    <property type="entry name" value="ACP-like_sf"/>
</dbReference>
<evidence type="ECO:0008006" key="3">
    <source>
        <dbReference type="Google" id="ProtNLM"/>
    </source>
</evidence>
<reference evidence="1 2" key="1">
    <citation type="submission" date="2020-05" db="EMBL/GenBank/DDBJ databases">
        <title>Complete genome sequence of Deefgea sp. D17.</title>
        <authorList>
            <person name="Bae J.-W."/>
            <person name="Han J.E."/>
        </authorList>
    </citation>
    <scope>NUCLEOTIDE SEQUENCE [LARGE SCALE GENOMIC DNA]</scope>
    <source>
        <strain evidence="1 2">D17</strain>
    </source>
</reference>
<evidence type="ECO:0000313" key="2">
    <source>
        <dbReference type="Proteomes" id="UP000504844"/>
    </source>
</evidence>
<dbReference type="Gene3D" id="1.10.1200.10">
    <property type="entry name" value="ACP-like"/>
    <property type="match status" value="1"/>
</dbReference>
<accession>A0A6M8SQM6</accession>
<dbReference type="KEGG" id="dee:HQN60_12750"/>
<sequence>MKAMLLVVFVVVLLFFWVGAETSRRNKQIEKAFSGRESLTIEQFYSRYFQDKGIPFSIVAGVVKTLEEQLNADMSRIRPDDDFSKILEFFWAYDDMADVAIVVEFEKLFDIVISNDEAESTHTIADIVNLIHFKREAR</sequence>
<dbReference type="AlphaFoldDB" id="A0A6M8SQM6"/>
<organism evidence="1 2">
    <name type="scientific">Deefgea piscis</name>
    <dbReference type="NCBI Taxonomy" id="2739061"/>
    <lineage>
        <taxon>Bacteria</taxon>
        <taxon>Pseudomonadati</taxon>
        <taxon>Pseudomonadota</taxon>
        <taxon>Betaproteobacteria</taxon>
        <taxon>Neisseriales</taxon>
        <taxon>Chitinibacteraceae</taxon>
        <taxon>Deefgea</taxon>
    </lineage>
</organism>
<dbReference type="Proteomes" id="UP000504844">
    <property type="component" value="Chromosome"/>
</dbReference>
<dbReference type="SUPFAM" id="SSF47336">
    <property type="entry name" value="ACP-like"/>
    <property type="match status" value="1"/>
</dbReference>